<dbReference type="EMBL" id="JAAEJV010000011">
    <property type="protein sequence ID" value="MBF5059093.1"/>
    <property type="molecule type" value="Genomic_DNA"/>
</dbReference>
<keyword evidence="2" id="KW-1185">Reference proteome</keyword>
<protein>
    <submittedName>
        <fullName evidence="1">Uncharacterized protein</fullName>
    </submittedName>
</protein>
<evidence type="ECO:0000313" key="1">
    <source>
        <dbReference type="EMBL" id="MBF5059093.1"/>
    </source>
</evidence>
<proteinExistence type="predicted"/>
<organism evidence="1 2">
    <name type="scientific">Candidatus Neptunichlamydia vexilliferae</name>
    <dbReference type="NCBI Taxonomy" id="1651774"/>
    <lineage>
        <taxon>Bacteria</taxon>
        <taxon>Pseudomonadati</taxon>
        <taxon>Chlamydiota</taxon>
        <taxon>Chlamydiia</taxon>
        <taxon>Parachlamydiales</taxon>
        <taxon>Simkaniaceae</taxon>
        <taxon>Candidatus Neptunichlamydia</taxon>
    </lineage>
</organism>
<name>A0ABS0AY85_9BACT</name>
<sequence>MPPHPDSSSELSPFSPSIEVLGNVLTSVPFSYQLESCLSLLSEIEGAAATQIRQMLQTSGDFSLEEVQKALKSF</sequence>
<gene>
    <name evidence="1" type="ORF">NEPTK9_000600</name>
</gene>
<reference evidence="1 2" key="1">
    <citation type="submission" date="2020-01" db="EMBL/GenBank/DDBJ databases">
        <title>Draft genome sequence of Cand. Neptunochlamydia vexilliferae K9.</title>
        <authorList>
            <person name="Schulz F."/>
            <person name="Koestlbacher S."/>
            <person name="Wascher F."/>
            <person name="Pizzetti I."/>
            <person name="Horn M."/>
        </authorList>
    </citation>
    <scope>NUCLEOTIDE SEQUENCE [LARGE SCALE GENOMIC DNA]</scope>
    <source>
        <strain evidence="1 2">K9</strain>
    </source>
</reference>
<accession>A0ABS0AY85</accession>
<comment type="caution">
    <text evidence="1">The sequence shown here is derived from an EMBL/GenBank/DDBJ whole genome shotgun (WGS) entry which is preliminary data.</text>
</comment>
<dbReference type="Proteomes" id="UP001194714">
    <property type="component" value="Unassembled WGS sequence"/>
</dbReference>
<evidence type="ECO:0000313" key="2">
    <source>
        <dbReference type="Proteomes" id="UP001194714"/>
    </source>
</evidence>